<gene>
    <name evidence="1" type="primary">A09g511570.1_BraROA</name>
    <name evidence="1" type="ORF">IGI04_036176</name>
</gene>
<name>A0ABQ7LDQ9_BRACM</name>
<keyword evidence="2" id="KW-1185">Reference proteome</keyword>
<sequence>MHELVSYRRFGRVRSLCNDRTERTLGRYVATKQDGRLRPSGTDARSLRSDRAVCMLGRRVSIELGMSVVRLPYSSLSAAELDTCLFPSDNRYLVVRLRFEQDFTARLFVKISLQRLLFRKNVEADFYGLSGIDSVMTDFDPNTIIRRIAADGILYGCRGKTTSCHLILEYWQRDKFWDLISGCLILCLEMLETSALGLGQDLGLLLVLEGAMTNSTYVSRFSFILIPYRFKVRDRFSAYTTCMVGIEHLSRDRKCWTKISDFFYSAIILVSDVRDNKLNGKKYRFESSRRICFEKMLVCMTVWSSKKMFLSRKEISSKNESSGVCDVSRC</sequence>
<dbReference type="Proteomes" id="UP000823674">
    <property type="component" value="Chromosome A09"/>
</dbReference>
<proteinExistence type="predicted"/>
<evidence type="ECO:0000313" key="2">
    <source>
        <dbReference type="Proteomes" id="UP000823674"/>
    </source>
</evidence>
<comment type="caution">
    <text evidence="1">The sequence shown here is derived from an EMBL/GenBank/DDBJ whole genome shotgun (WGS) entry which is preliminary data.</text>
</comment>
<evidence type="ECO:0000313" key="1">
    <source>
        <dbReference type="EMBL" id="KAG5384706.1"/>
    </source>
</evidence>
<reference evidence="1 2" key="1">
    <citation type="submission" date="2021-03" db="EMBL/GenBank/DDBJ databases">
        <authorList>
            <person name="King G.J."/>
            <person name="Bancroft I."/>
            <person name="Baten A."/>
            <person name="Bloomfield J."/>
            <person name="Borpatragohain P."/>
            <person name="He Z."/>
            <person name="Irish N."/>
            <person name="Irwin J."/>
            <person name="Liu K."/>
            <person name="Mauleon R.P."/>
            <person name="Moore J."/>
            <person name="Morris R."/>
            <person name="Ostergaard L."/>
            <person name="Wang B."/>
            <person name="Wells R."/>
        </authorList>
    </citation>
    <scope>NUCLEOTIDE SEQUENCE [LARGE SCALE GENOMIC DNA]</scope>
    <source>
        <strain evidence="1">R-o-18</strain>
        <tissue evidence="1">Leaf</tissue>
    </source>
</reference>
<organism evidence="1 2">
    <name type="scientific">Brassica rapa subsp. trilocularis</name>
    <dbReference type="NCBI Taxonomy" id="1813537"/>
    <lineage>
        <taxon>Eukaryota</taxon>
        <taxon>Viridiplantae</taxon>
        <taxon>Streptophyta</taxon>
        <taxon>Embryophyta</taxon>
        <taxon>Tracheophyta</taxon>
        <taxon>Spermatophyta</taxon>
        <taxon>Magnoliopsida</taxon>
        <taxon>eudicotyledons</taxon>
        <taxon>Gunneridae</taxon>
        <taxon>Pentapetalae</taxon>
        <taxon>rosids</taxon>
        <taxon>malvids</taxon>
        <taxon>Brassicales</taxon>
        <taxon>Brassicaceae</taxon>
        <taxon>Brassiceae</taxon>
        <taxon>Brassica</taxon>
    </lineage>
</organism>
<dbReference type="EMBL" id="JADBGQ010000008">
    <property type="protein sequence ID" value="KAG5384706.1"/>
    <property type="molecule type" value="Genomic_DNA"/>
</dbReference>
<accession>A0ABQ7LDQ9</accession>
<protein>
    <submittedName>
        <fullName evidence="1">Uncharacterized protein</fullName>
    </submittedName>
</protein>